<protein>
    <submittedName>
        <fullName evidence="2">Uncharacterized protein</fullName>
    </submittedName>
</protein>
<name>A0A0E9PFS5_ANGAN</name>
<accession>A0A0E9PFS5</accession>
<dbReference type="EMBL" id="GBXM01105864">
    <property type="protein sequence ID" value="JAH02713.1"/>
    <property type="molecule type" value="Transcribed_RNA"/>
</dbReference>
<evidence type="ECO:0000256" key="1">
    <source>
        <dbReference type="SAM" id="Phobius"/>
    </source>
</evidence>
<keyword evidence="1" id="KW-1133">Transmembrane helix</keyword>
<reference evidence="2" key="1">
    <citation type="submission" date="2014-11" db="EMBL/GenBank/DDBJ databases">
        <authorList>
            <person name="Amaro Gonzalez C."/>
        </authorList>
    </citation>
    <scope>NUCLEOTIDE SEQUENCE</scope>
</reference>
<keyword evidence="1" id="KW-0812">Transmembrane</keyword>
<evidence type="ECO:0000313" key="2">
    <source>
        <dbReference type="EMBL" id="JAH02713.1"/>
    </source>
</evidence>
<keyword evidence="1" id="KW-0472">Membrane</keyword>
<proteinExistence type="predicted"/>
<feature type="transmembrane region" description="Helical" evidence="1">
    <location>
        <begin position="6"/>
        <end position="24"/>
    </location>
</feature>
<dbReference type="AlphaFoldDB" id="A0A0E9PFS5"/>
<reference evidence="2" key="2">
    <citation type="journal article" date="2015" name="Fish Shellfish Immunol.">
        <title>Early steps in the European eel (Anguilla anguilla)-Vibrio vulnificus interaction in the gills: Role of the RtxA13 toxin.</title>
        <authorList>
            <person name="Callol A."/>
            <person name="Pajuelo D."/>
            <person name="Ebbesson L."/>
            <person name="Teles M."/>
            <person name="MacKenzie S."/>
            <person name="Amaro C."/>
        </authorList>
    </citation>
    <scope>NUCLEOTIDE SEQUENCE</scope>
</reference>
<sequence length="42" mass="5000">MQWHASFYLHVSVIPTAVSWISLLHHVKLYITQNIIYCSDFH</sequence>
<organism evidence="2">
    <name type="scientific">Anguilla anguilla</name>
    <name type="common">European freshwater eel</name>
    <name type="synonym">Muraena anguilla</name>
    <dbReference type="NCBI Taxonomy" id="7936"/>
    <lineage>
        <taxon>Eukaryota</taxon>
        <taxon>Metazoa</taxon>
        <taxon>Chordata</taxon>
        <taxon>Craniata</taxon>
        <taxon>Vertebrata</taxon>
        <taxon>Euteleostomi</taxon>
        <taxon>Actinopterygii</taxon>
        <taxon>Neopterygii</taxon>
        <taxon>Teleostei</taxon>
        <taxon>Anguilliformes</taxon>
        <taxon>Anguillidae</taxon>
        <taxon>Anguilla</taxon>
    </lineage>
</organism>